<sequence>MLYALRTGKLPPHLLDSNPEVAAEPDESSGQDAERFRRRYRAMVDERIADWLDENPGYGKSVPEQERERIEAYCERQIQHQWRIFVSKRDELDDRDDGDGRGP</sequence>
<dbReference type="EMBL" id="LKTM01000112">
    <property type="protein sequence ID" value="KQH79217.1"/>
    <property type="molecule type" value="Genomic_DNA"/>
</dbReference>
<feature type="region of interest" description="Disordered" evidence="1">
    <location>
        <begin position="1"/>
        <end position="34"/>
    </location>
</feature>
<dbReference type="Proteomes" id="UP000051677">
    <property type="component" value="Unassembled WGS sequence"/>
</dbReference>
<proteinExistence type="predicted"/>
<evidence type="ECO:0000313" key="3">
    <source>
        <dbReference type="Proteomes" id="UP000051677"/>
    </source>
</evidence>
<accession>A0A0Q2LTC6</accession>
<dbReference type="AlphaFoldDB" id="A0A0Q2LTC6"/>
<organism evidence="2 3">
    <name type="scientific">Mycobacterium gordonae</name>
    <dbReference type="NCBI Taxonomy" id="1778"/>
    <lineage>
        <taxon>Bacteria</taxon>
        <taxon>Bacillati</taxon>
        <taxon>Actinomycetota</taxon>
        <taxon>Actinomycetes</taxon>
        <taxon>Mycobacteriales</taxon>
        <taxon>Mycobacteriaceae</taxon>
        <taxon>Mycobacterium</taxon>
    </lineage>
</organism>
<protein>
    <submittedName>
        <fullName evidence="2">Uncharacterized protein</fullName>
    </submittedName>
</protein>
<name>A0A0Q2LTC6_MYCGO</name>
<evidence type="ECO:0000313" key="2">
    <source>
        <dbReference type="EMBL" id="KQH79217.1"/>
    </source>
</evidence>
<evidence type="ECO:0000256" key="1">
    <source>
        <dbReference type="SAM" id="MobiDB-lite"/>
    </source>
</evidence>
<gene>
    <name evidence="2" type="ORF">AO501_14200</name>
</gene>
<reference evidence="2 3" key="1">
    <citation type="submission" date="2015-10" db="EMBL/GenBank/DDBJ databases">
        <title>Mycobacterium gordonae draft genome assembly.</title>
        <authorList>
            <person name="Ustinova V."/>
            <person name="Smirnova T."/>
            <person name="Blagodatskikh K."/>
            <person name="Varlamov D."/>
            <person name="Larionova E."/>
            <person name="Chernousova L."/>
        </authorList>
    </citation>
    <scope>NUCLEOTIDE SEQUENCE [LARGE SCALE GENOMIC DNA]</scope>
    <source>
        <strain evidence="2 3">CTRI 14-8773</strain>
    </source>
</reference>
<comment type="caution">
    <text evidence="2">The sequence shown here is derived from an EMBL/GenBank/DDBJ whole genome shotgun (WGS) entry which is preliminary data.</text>
</comment>